<dbReference type="CDD" id="cd00054">
    <property type="entry name" value="EGF_CA"/>
    <property type="match status" value="1"/>
</dbReference>
<sequence>MKLQFYTRESLVVKPKDTYTIGGVFITGVLSKRYNIACDKNFTNCFNRGKCYKHSLSSISHFCVCDYPFTGENCQFINSNFCKNTACPPNQCYYNVTAPKKYSCNCSSIRGSISTLDNDGNSICKDINECKSNPCHHGKCINKNGYFLCECDENWNGLLCDRII</sequence>
<dbReference type="Pfam" id="PF00008">
    <property type="entry name" value="EGF"/>
    <property type="match status" value="1"/>
</dbReference>
<evidence type="ECO:0000256" key="2">
    <source>
        <dbReference type="PROSITE-ProRule" id="PRU00076"/>
    </source>
</evidence>
<dbReference type="InterPro" id="IPR001881">
    <property type="entry name" value="EGF-like_Ca-bd_dom"/>
</dbReference>
<name>A0A177B964_9BILA</name>
<proteinExistence type="predicted"/>
<dbReference type="Proteomes" id="UP000078046">
    <property type="component" value="Unassembled WGS sequence"/>
</dbReference>
<feature type="domain" description="EGF-like" evidence="3">
    <location>
        <begin position="34"/>
        <end position="75"/>
    </location>
</feature>
<dbReference type="SUPFAM" id="SSF57196">
    <property type="entry name" value="EGF/Laminin"/>
    <property type="match status" value="2"/>
</dbReference>
<evidence type="ECO:0000259" key="3">
    <source>
        <dbReference type="PROSITE" id="PS50026"/>
    </source>
</evidence>
<comment type="caution">
    <text evidence="4">The sequence shown here is derived from an EMBL/GenBank/DDBJ whole genome shotgun (WGS) entry which is preliminary data.</text>
</comment>
<dbReference type="OrthoDB" id="430340at2759"/>
<dbReference type="PROSITE" id="PS00022">
    <property type="entry name" value="EGF_1"/>
    <property type="match status" value="2"/>
</dbReference>
<evidence type="ECO:0000313" key="5">
    <source>
        <dbReference type="Proteomes" id="UP000078046"/>
    </source>
</evidence>
<feature type="domain" description="EGF-like" evidence="3">
    <location>
        <begin position="126"/>
        <end position="161"/>
    </location>
</feature>
<dbReference type="InterPro" id="IPR000742">
    <property type="entry name" value="EGF"/>
</dbReference>
<dbReference type="PANTHER" id="PTHR24033">
    <property type="entry name" value="EGF-LIKE DOMAIN-CONTAINING PROTEIN"/>
    <property type="match status" value="1"/>
</dbReference>
<protein>
    <recommendedName>
        <fullName evidence="3">EGF-like domain-containing protein</fullName>
    </recommendedName>
</protein>
<dbReference type="InterPro" id="IPR000152">
    <property type="entry name" value="EGF-type_Asp/Asn_hydroxyl_site"/>
</dbReference>
<keyword evidence="1 2" id="KW-1015">Disulfide bond</keyword>
<gene>
    <name evidence="4" type="ORF">A3Q56_02061</name>
</gene>
<dbReference type="PROSITE" id="PS01187">
    <property type="entry name" value="EGF_CA"/>
    <property type="match status" value="1"/>
</dbReference>
<keyword evidence="2" id="KW-0245">EGF-like domain</keyword>
<dbReference type="Gene3D" id="2.10.25.10">
    <property type="entry name" value="Laminin"/>
    <property type="match status" value="1"/>
</dbReference>
<evidence type="ECO:0000313" key="4">
    <source>
        <dbReference type="EMBL" id="OAF70193.1"/>
    </source>
</evidence>
<feature type="disulfide bond" evidence="2">
    <location>
        <begin position="130"/>
        <end position="140"/>
    </location>
</feature>
<dbReference type="PANTHER" id="PTHR24033:SF151">
    <property type="entry name" value="NOTCH 2"/>
    <property type="match status" value="1"/>
</dbReference>
<keyword evidence="5" id="KW-1185">Reference proteome</keyword>
<organism evidence="4 5">
    <name type="scientific">Intoshia linei</name>
    <dbReference type="NCBI Taxonomy" id="1819745"/>
    <lineage>
        <taxon>Eukaryota</taxon>
        <taxon>Metazoa</taxon>
        <taxon>Spiralia</taxon>
        <taxon>Lophotrochozoa</taxon>
        <taxon>Mesozoa</taxon>
        <taxon>Orthonectida</taxon>
        <taxon>Rhopaluridae</taxon>
        <taxon>Intoshia</taxon>
    </lineage>
</organism>
<dbReference type="SMART" id="SM00181">
    <property type="entry name" value="EGF"/>
    <property type="match status" value="3"/>
</dbReference>
<dbReference type="PROSITE" id="PS01186">
    <property type="entry name" value="EGF_2"/>
    <property type="match status" value="1"/>
</dbReference>
<dbReference type="PROSITE" id="PS50026">
    <property type="entry name" value="EGF_3"/>
    <property type="match status" value="2"/>
</dbReference>
<feature type="disulfide bond" evidence="2">
    <location>
        <begin position="65"/>
        <end position="74"/>
    </location>
</feature>
<dbReference type="AlphaFoldDB" id="A0A177B964"/>
<dbReference type="SMART" id="SM00179">
    <property type="entry name" value="EGF_CA"/>
    <property type="match status" value="1"/>
</dbReference>
<dbReference type="InterPro" id="IPR018097">
    <property type="entry name" value="EGF_Ca-bd_CS"/>
</dbReference>
<feature type="disulfide bond" evidence="2">
    <location>
        <begin position="151"/>
        <end position="160"/>
    </location>
</feature>
<dbReference type="GO" id="GO:0005509">
    <property type="term" value="F:calcium ion binding"/>
    <property type="evidence" value="ECO:0007669"/>
    <property type="project" value="InterPro"/>
</dbReference>
<dbReference type="EMBL" id="LWCA01000177">
    <property type="protein sequence ID" value="OAF70193.1"/>
    <property type="molecule type" value="Genomic_DNA"/>
</dbReference>
<dbReference type="InterPro" id="IPR051830">
    <property type="entry name" value="NOTCH_homolog"/>
</dbReference>
<dbReference type="PROSITE" id="PS00010">
    <property type="entry name" value="ASX_HYDROXYL"/>
    <property type="match status" value="1"/>
</dbReference>
<accession>A0A177B964</accession>
<evidence type="ECO:0000256" key="1">
    <source>
        <dbReference type="ARBA" id="ARBA00023157"/>
    </source>
</evidence>
<reference evidence="4 5" key="1">
    <citation type="submission" date="2016-04" db="EMBL/GenBank/DDBJ databases">
        <title>The genome of Intoshia linei affirms orthonectids as highly simplified spiralians.</title>
        <authorList>
            <person name="Mikhailov K.V."/>
            <person name="Slusarev G.S."/>
            <person name="Nikitin M.A."/>
            <person name="Logacheva M.D."/>
            <person name="Penin A."/>
            <person name="Aleoshin V."/>
            <person name="Panchin Y.V."/>
        </authorList>
    </citation>
    <scope>NUCLEOTIDE SEQUENCE [LARGE SCALE GENOMIC DNA]</scope>
    <source>
        <strain evidence="4">Intl2013</strain>
        <tissue evidence="4">Whole animal</tissue>
    </source>
</reference>
<comment type="caution">
    <text evidence="2">Lacks conserved residue(s) required for the propagation of feature annotation.</text>
</comment>